<dbReference type="InterPro" id="IPR026585">
    <property type="entry name" value="GlgE"/>
</dbReference>
<feature type="region of interest" description="Disordered" evidence="7">
    <location>
        <begin position="1"/>
        <end position="218"/>
    </location>
</feature>
<comment type="similarity">
    <text evidence="6">Belongs to the glycosyl hydrolase 13 family. GlgE subfamily.</text>
</comment>
<dbReference type="EC" id="2.4.99.16" evidence="6"/>
<feature type="compositionally biased region" description="Pro residues" evidence="7">
    <location>
        <begin position="177"/>
        <end position="193"/>
    </location>
</feature>
<organism evidence="9 10">
    <name type="scientific">Agrococcus jejuensis</name>
    <dbReference type="NCBI Taxonomy" id="399736"/>
    <lineage>
        <taxon>Bacteria</taxon>
        <taxon>Bacillati</taxon>
        <taxon>Actinomycetota</taxon>
        <taxon>Actinomycetes</taxon>
        <taxon>Micrococcales</taxon>
        <taxon>Microbacteriaceae</taxon>
        <taxon>Agrococcus</taxon>
    </lineage>
</organism>
<feature type="site" description="Transition state stabilizer" evidence="6">
    <location>
        <position position="678"/>
    </location>
</feature>
<dbReference type="HAMAP" id="MF_02124">
    <property type="entry name" value="GlgE"/>
    <property type="match status" value="1"/>
</dbReference>
<dbReference type="AlphaFoldDB" id="A0A1G8GKA6"/>
<evidence type="ECO:0000259" key="8">
    <source>
        <dbReference type="SMART" id="SM00642"/>
    </source>
</evidence>
<dbReference type="InterPro" id="IPR021828">
    <property type="entry name" value="GlgE_dom_N/S"/>
</dbReference>
<dbReference type="EMBL" id="LT629695">
    <property type="protein sequence ID" value="SDH94848.1"/>
    <property type="molecule type" value="Genomic_DNA"/>
</dbReference>
<feature type="region of interest" description="Disordered" evidence="7">
    <location>
        <begin position="461"/>
        <end position="486"/>
    </location>
</feature>
<feature type="compositionally biased region" description="Pro residues" evidence="7">
    <location>
        <begin position="120"/>
        <end position="157"/>
    </location>
</feature>
<dbReference type="SMART" id="SM00642">
    <property type="entry name" value="Aamy"/>
    <property type="match status" value="1"/>
</dbReference>
<dbReference type="Gene3D" id="3.20.20.80">
    <property type="entry name" value="Glycosidases"/>
    <property type="match status" value="1"/>
</dbReference>
<feature type="compositionally biased region" description="Low complexity" evidence="7">
    <location>
        <begin position="85"/>
        <end position="107"/>
    </location>
</feature>
<reference evidence="10" key="1">
    <citation type="submission" date="2016-10" db="EMBL/GenBank/DDBJ databases">
        <authorList>
            <person name="Varghese N."/>
            <person name="Submissions S."/>
        </authorList>
    </citation>
    <scope>NUCLEOTIDE SEQUENCE [LARGE SCALE GENOMIC DNA]</scope>
    <source>
        <strain evidence="10">DSM 22002</strain>
    </source>
</reference>
<dbReference type="Pfam" id="PF21702">
    <property type="entry name" value="GLGE_C"/>
    <property type="match status" value="1"/>
</dbReference>
<feature type="active site" description="Proton donor" evidence="6">
    <location>
        <position position="621"/>
    </location>
</feature>
<dbReference type="CDD" id="cd11344">
    <property type="entry name" value="AmyAc_GlgE_like"/>
    <property type="match status" value="1"/>
</dbReference>
<evidence type="ECO:0000313" key="9">
    <source>
        <dbReference type="EMBL" id="SDH94848.1"/>
    </source>
</evidence>
<dbReference type="Pfam" id="PF11896">
    <property type="entry name" value="GlgE_dom_N_S"/>
    <property type="match status" value="1"/>
</dbReference>
<keyword evidence="4 6" id="KW-0119">Carbohydrate metabolism</keyword>
<dbReference type="PANTHER" id="PTHR47786">
    <property type="entry name" value="ALPHA-1,4-GLUCAN:MALTOSE-1-PHOSPHATE MALTOSYLTRANSFERASE"/>
    <property type="match status" value="1"/>
</dbReference>
<dbReference type="GO" id="GO:0030979">
    <property type="term" value="P:alpha-glucan biosynthetic process"/>
    <property type="evidence" value="ECO:0007669"/>
    <property type="project" value="UniProtKB-UniRule"/>
</dbReference>
<dbReference type="PRINTS" id="PR01217">
    <property type="entry name" value="PRICHEXTENSN"/>
</dbReference>
<dbReference type="Gene3D" id="1.20.58.80">
    <property type="entry name" value="Phosphotransferase system, lactose/cellobiose-type IIA subunit"/>
    <property type="match status" value="1"/>
</dbReference>
<dbReference type="OrthoDB" id="9805159at2"/>
<dbReference type="PANTHER" id="PTHR47786:SF2">
    <property type="entry name" value="GLYCOSYL HYDROLASE FAMILY 13 CATALYTIC DOMAIN-CONTAINING PROTEIN"/>
    <property type="match status" value="1"/>
</dbReference>
<comment type="subunit">
    <text evidence="1 6">Homodimer.</text>
</comment>
<evidence type="ECO:0000256" key="4">
    <source>
        <dbReference type="ARBA" id="ARBA00023277"/>
    </source>
</evidence>
<feature type="compositionally biased region" description="Pro residues" evidence="7">
    <location>
        <begin position="71"/>
        <end position="83"/>
    </location>
</feature>
<feature type="compositionally biased region" description="Low complexity" evidence="7">
    <location>
        <begin position="194"/>
        <end position="208"/>
    </location>
</feature>
<dbReference type="InterPro" id="IPR017853">
    <property type="entry name" value="GH"/>
</dbReference>
<feature type="binding site" evidence="6">
    <location>
        <position position="462"/>
    </location>
    <ligand>
        <name>alpha-maltose 1-phosphate</name>
        <dbReference type="ChEBI" id="CHEBI:63576"/>
    </ligand>
</feature>
<comment type="catalytic activity">
    <reaction evidence="5 6">
        <text>alpha-maltose 1-phosphate + [(1-&gt;4)-alpha-D-glucosyl](n) = [(1-&gt;4)-alpha-D-glucosyl](n+2) + phosphate</text>
        <dbReference type="Rhea" id="RHEA:42692"/>
        <dbReference type="Rhea" id="RHEA-COMP:9584"/>
        <dbReference type="Rhea" id="RHEA-COMP:10183"/>
        <dbReference type="ChEBI" id="CHEBI:15444"/>
        <dbReference type="ChEBI" id="CHEBI:43474"/>
        <dbReference type="ChEBI" id="CHEBI:63576"/>
        <dbReference type="EC" id="2.4.99.16"/>
    </reaction>
</comment>
<evidence type="ECO:0000313" key="10">
    <source>
        <dbReference type="Proteomes" id="UP000198822"/>
    </source>
</evidence>
<feature type="binding site" evidence="6">
    <location>
        <position position="593"/>
    </location>
    <ligand>
        <name>alpha-maltose 1-phosphate</name>
        <dbReference type="ChEBI" id="CHEBI:63576"/>
    </ligand>
</feature>
<feature type="compositionally biased region" description="Low complexity" evidence="7">
    <location>
        <begin position="58"/>
        <end position="70"/>
    </location>
</feature>
<dbReference type="InterPro" id="IPR006047">
    <property type="entry name" value="GH13_cat_dom"/>
</dbReference>
<dbReference type="GO" id="GO:0016758">
    <property type="term" value="F:hexosyltransferase activity"/>
    <property type="evidence" value="ECO:0007669"/>
    <property type="project" value="UniProtKB-UniRule"/>
</dbReference>
<accession>A0A1G8GKA6</accession>
<evidence type="ECO:0000256" key="6">
    <source>
        <dbReference type="HAMAP-Rule" id="MF_02124"/>
    </source>
</evidence>
<evidence type="ECO:0000256" key="5">
    <source>
        <dbReference type="ARBA" id="ARBA00048735"/>
    </source>
</evidence>
<dbReference type="Proteomes" id="UP000198822">
    <property type="component" value="Chromosome I"/>
</dbReference>
<feature type="compositionally biased region" description="Low complexity" evidence="7">
    <location>
        <begin position="27"/>
        <end position="50"/>
    </location>
</feature>
<dbReference type="SUPFAM" id="SSF51445">
    <property type="entry name" value="(Trans)glycosidases"/>
    <property type="match status" value="1"/>
</dbReference>
<feature type="binding site" evidence="6">
    <location>
        <begin position="731"/>
        <end position="732"/>
    </location>
    <ligand>
        <name>alpha-maltose 1-phosphate</name>
        <dbReference type="ChEBI" id="CHEBI:63576"/>
    </ligand>
</feature>
<evidence type="ECO:0000256" key="1">
    <source>
        <dbReference type="ARBA" id="ARBA00011738"/>
    </source>
</evidence>
<feature type="active site" description="Nucleophile" evidence="6">
    <location>
        <position position="592"/>
    </location>
</feature>
<protein>
    <recommendedName>
        <fullName evidence="6">Alpha-1,4-glucan:maltose-1-phosphate maltosyltransferase</fullName>
        <shortName evidence="6">GMPMT</shortName>
        <ecNumber evidence="6">2.4.99.16</ecNumber>
    </recommendedName>
    <alternativeName>
        <fullName evidence="6">(1-&gt;4)-alpha-D-glucan:maltose-1-phosphate alpha-D-maltosyltransferase</fullName>
    </alternativeName>
</protein>
<dbReference type="InterPro" id="IPR013780">
    <property type="entry name" value="Glyco_hydro_b"/>
</dbReference>
<evidence type="ECO:0000256" key="3">
    <source>
        <dbReference type="ARBA" id="ARBA00022679"/>
    </source>
</evidence>
<dbReference type="Gene3D" id="2.60.40.10">
    <property type="entry name" value="Immunoglobulins"/>
    <property type="match status" value="1"/>
</dbReference>
<sequence length="869" mass="93648">MRGFGSVGSVAKEKRRGAFSRRKPEDAAVPPRAAAPEPVQAQEPSAEPPALVEPPRPSLVDPPASVASPAPAEPPALVEPPKPTLGLRRPGSAPRPASTATTAASSLPPVPAEPSVPAEPVTPLPPATEPPSTPVPPAAPSTPSAPPAPPASAPAPPTTVTDAVAALPPADDEPISAPTPPAYASAPLPPSAPRPASGATTAAPAASPDPRTQVHTGRIPVRDLFPVIPGSPHPAKAVVGEVVPFSATVFREGHDQIGATLVLTAPSGAVHREPMHLVAPGTDRYSALAAIDEQGMWTWHVEGWSDDWGTWLHDAEIKIGAGIDVELMLEIGARLMERSIAEADGPASLADVAAVLRDETQVPDDRWAAATTATVRAQLQAHPPRALVSASDEVPLKVERTKALVGSWYEFFPRSEGARKTADGWVSGTFQTAKARIPGVAAMGFDVLYLPPIHPIGEVNRKGPNNTLTPAPGDPGSPWAIGSKDGGHDAIHPDLGTIDDLRDFVAEAQAHGIEVALDFALQCAPDHPWVVEHPDWFTQLPDGTIAFAENPPKKYQDIYPVNFDHDPAGIAHETVRLLEQWVDCGVQIFRVDNPHTKPVWFWEWVIREMTDRHPDVMFHAEAFTRPAMMQTLAQVGFQQSVTYYAWRNTKEELAEYLAEVSGEQAAWFRPNFWTNTPDILTEFLQFGGVPAYKIRAAIAATAVPSWAVYAGYELIEDVARPGSEENVDNEKYEYKERDWARAERLGTSIAPYLTRLNAIRAAHPALQQLRNLTVHWSDDDGVLVFSKHLDGRFTPSGEPDTIVVVANVDPHSVRQTMVHLDLAALGLEPGSTFEVHDLVTDQVWEWGDDAFVRLDAFVEPVHILHVRHP</sequence>
<dbReference type="InterPro" id="IPR049171">
    <property type="entry name" value="GLGE_C"/>
</dbReference>
<name>A0A1G8GKA6_9MICO</name>
<dbReference type="GO" id="GO:0004553">
    <property type="term" value="F:hydrolase activity, hydrolyzing O-glycosyl compounds"/>
    <property type="evidence" value="ECO:0007669"/>
    <property type="project" value="InterPro"/>
</dbReference>
<keyword evidence="2 6" id="KW-0328">Glycosyltransferase</keyword>
<comment type="function">
    <text evidence="6">Maltosyltransferase that uses maltose 1-phosphate (M1P) as the sugar donor to elongate linear or branched alpha-(1-&gt;4)-glucans. Is involved in a branched alpha-glucan biosynthetic pathway from trehalose, together with TreS, Mak and GlgB.</text>
</comment>
<dbReference type="STRING" id="399736.SAMN04489720_2972"/>
<gene>
    <name evidence="6" type="primary">glgE</name>
    <name evidence="9" type="ORF">SAMN04489720_2972</name>
</gene>
<evidence type="ECO:0000256" key="2">
    <source>
        <dbReference type="ARBA" id="ARBA00022676"/>
    </source>
</evidence>
<feature type="binding site" evidence="6">
    <location>
        <position position="522"/>
    </location>
    <ligand>
        <name>alpha-maltose 1-phosphate</name>
        <dbReference type="ChEBI" id="CHEBI:63576"/>
    </ligand>
</feature>
<feature type="compositionally biased region" description="Low complexity" evidence="7">
    <location>
        <begin position="158"/>
        <end position="169"/>
    </location>
</feature>
<proteinExistence type="inferred from homology"/>
<feature type="domain" description="Glycosyl hydrolase family 13 catalytic" evidence="8">
    <location>
        <begin position="406"/>
        <end position="741"/>
    </location>
</feature>
<keyword evidence="10" id="KW-1185">Reference proteome</keyword>
<dbReference type="InterPro" id="IPR013783">
    <property type="entry name" value="Ig-like_fold"/>
</dbReference>
<keyword evidence="3 6" id="KW-0808">Transferase</keyword>
<evidence type="ECO:0000256" key="7">
    <source>
        <dbReference type="SAM" id="MobiDB-lite"/>
    </source>
</evidence>
<dbReference type="Gene3D" id="2.60.40.1180">
    <property type="entry name" value="Golgi alpha-mannosidase II"/>
    <property type="match status" value="1"/>
</dbReference>
<feature type="binding site" evidence="6">
    <location>
        <position position="557"/>
    </location>
    <ligand>
        <name>alpha-maltose 1-phosphate</name>
        <dbReference type="ChEBI" id="CHEBI:63576"/>
    </ligand>
</feature>